<reference evidence="3 4" key="1">
    <citation type="submission" date="2019-06" db="EMBL/GenBank/DDBJ databases">
        <title>Sequencing the genomes of 1000 actinobacteria strains.</title>
        <authorList>
            <person name="Klenk H.-P."/>
        </authorList>
    </citation>
    <scope>NUCLEOTIDE SEQUENCE [LARGE SCALE GENOMIC DNA]</scope>
    <source>
        <strain evidence="3 4">DSM 45015</strain>
    </source>
</reference>
<keyword evidence="2" id="KW-0812">Transmembrane</keyword>
<evidence type="ECO:0008006" key="5">
    <source>
        <dbReference type="Google" id="ProtNLM"/>
    </source>
</evidence>
<evidence type="ECO:0000256" key="1">
    <source>
        <dbReference type="SAM" id="MobiDB-lite"/>
    </source>
</evidence>
<feature type="transmembrane region" description="Helical" evidence="2">
    <location>
        <begin position="58"/>
        <end position="77"/>
    </location>
</feature>
<name>A0A543NFX9_9ACTN</name>
<comment type="caution">
    <text evidence="3">The sequence shown here is derived from an EMBL/GenBank/DDBJ whole genome shotgun (WGS) entry which is preliminary data.</text>
</comment>
<evidence type="ECO:0000313" key="3">
    <source>
        <dbReference type="EMBL" id="TQN30746.1"/>
    </source>
</evidence>
<dbReference type="Proteomes" id="UP000317422">
    <property type="component" value="Unassembled WGS sequence"/>
</dbReference>
<keyword evidence="2" id="KW-1133">Transmembrane helix</keyword>
<feature type="transmembrane region" description="Helical" evidence="2">
    <location>
        <begin position="84"/>
        <end position="105"/>
    </location>
</feature>
<sequence length="245" mass="26525">MTYTDQTTATGRVATVRPVGRWSGLGLYVLCWTFAGALFLEIARGWHWLAETANFAHPWVMVFGAEASALLAVATAVHRWVGGLSYWFAWVWTAAMFGVAVSAQVGSHYLMGAPTGRAEVVISTAVPALLVVLFFGSVLLVHRVMEWQATLVDPRLNQAEPAQVHQVAPEPAEAEPELGQLAPEPEPEPAQLAPGVDSTTRKAQRLDQVRGLLVQRPDLTAQQVADDLGCSLTSGKRYLRAVRSG</sequence>
<proteinExistence type="predicted"/>
<evidence type="ECO:0000313" key="4">
    <source>
        <dbReference type="Proteomes" id="UP000317422"/>
    </source>
</evidence>
<gene>
    <name evidence="3" type="ORF">FHX37_0628</name>
</gene>
<dbReference type="EMBL" id="VFQC01000001">
    <property type="protein sequence ID" value="TQN30746.1"/>
    <property type="molecule type" value="Genomic_DNA"/>
</dbReference>
<keyword evidence="2" id="KW-0472">Membrane</keyword>
<feature type="region of interest" description="Disordered" evidence="1">
    <location>
        <begin position="162"/>
        <end position="201"/>
    </location>
</feature>
<feature type="compositionally biased region" description="Low complexity" evidence="1">
    <location>
        <begin position="177"/>
        <end position="195"/>
    </location>
</feature>
<dbReference type="AlphaFoldDB" id="A0A543NFX9"/>
<dbReference type="RefSeq" id="WP_141921952.1">
    <property type="nucleotide sequence ID" value="NZ_VFQC01000001.1"/>
</dbReference>
<evidence type="ECO:0000256" key="2">
    <source>
        <dbReference type="SAM" id="Phobius"/>
    </source>
</evidence>
<dbReference type="OrthoDB" id="3436716at2"/>
<feature type="transmembrane region" description="Helical" evidence="2">
    <location>
        <begin position="25"/>
        <end position="46"/>
    </location>
</feature>
<organism evidence="3 4">
    <name type="scientific">Haloactinospora alba</name>
    <dbReference type="NCBI Taxonomy" id="405555"/>
    <lineage>
        <taxon>Bacteria</taxon>
        <taxon>Bacillati</taxon>
        <taxon>Actinomycetota</taxon>
        <taxon>Actinomycetes</taxon>
        <taxon>Streptosporangiales</taxon>
        <taxon>Nocardiopsidaceae</taxon>
        <taxon>Haloactinospora</taxon>
    </lineage>
</organism>
<protein>
    <recommendedName>
        <fullName evidence="5">DUF2637 domain-containing protein</fullName>
    </recommendedName>
</protein>
<accession>A0A543NFX9</accession>
<feature type="transmembrane region" description="Helical" evidence="2">
    <location>
        <begin position="120"/>
        <end position="141"/>
    </location>
</feature>
<keyword evidence="4" id="KW-1185">Reference proteome</keyword>